<dbReference type="CDD" id="cd07814">
    <property type="entry name" value="SRPBCC_CalC_Aha1-like"/>
    <property type="match status" value="1"/>
</dbReference>
<dbReference type="InterPro" id="IPR013538">
    <property type="entry name" value="ASHA1/2-like_C"/>
</dbReference>
<dbReference type="OrthoDB" id="9803476at2"/>
<evidence type="ECO:0000259" key="2">
    <source>
        <dbReference type="Pfam" id="PF08327"/>
    </source>
</evidence>
<name>A0A1M5C6E9_9HYPH</name>
<gene>
    <name evidence="3" type="ORF">SAMN02745157_2235</name>
</gene>
<dbReference type="InterPro" id="IPR023393">
    <property type="entry name" value="START-like_dom_sf"/>
</dbReference>
<proteinExistence type="inferred from homology"/>
<dbReference type="Gene3D" id="3.30.530.20">
    <property type="match status" value="1"/>
</dbReference>
<organism evidence="3 4">
    <name type="scientific">Kaistia soli DSM 19436</name>
    <dbReference type="NCBI Taxonomy" id="1122133"/>
    <lineage>
        <taxon>Bacteria</taxon>
        <taxon>Pseudomonadati</taxon>
        <taxon>Pseudomonadota</taxon>
        <taxon>Alphaproteobacteria</taxon>
        <taxon>Hyphomicrobiales</taxon>
        <taxon>Kaistiaceae</taxon>
        <taxon>Kaistia</taxon>
    </lineage>
</organism>
<accession>A0A1M5C6E9</accession>
<dbReference type="Pfam" id="PF08327">
    <property type="entry name" value="AHSA1"/>
    <property type="match status" value="1"/>
</dbReference>
<dbReference type="RefSeq" id="WP_073052956.1">
    <property type="nucleotide sequence ID" value="NZ_FQUP01000002.1"/>
</dbReference>
<dbReference type="SUPFAM" id="SSF55961">
    <property type="entry name" value="Bet v1-like"/>
    <property type="match status" value="1"/>
</dbReference>
<keyword evidence="4" id="KW-1185">Reference proteome</keyword>
<protein>
    <submittedName>
        <fullName evidence="3">Uncharacterized conserved protein YndB, AHSA1/START domain</fullName>
    </submittedName>
</protein>
<dbReference type="STRING" id="1122133.SAMN02745157_2235"/>
<reference evidence="3 4" key="1">
    <citation type="submission" date="2016-11" db="EMBL/GenBank/DDBJ databases">
        <authorList>
            <person name="Jaros S."/>
            <person name="Januszkiewicz K."/>
            <person name="Wedrychowicz H."/>
        </authorList>
    </citation>
    <scope>NUCLEOTIDE SEQUENCE [LARGE SCALE GENOMIC DNA]</scope>
    <source>
        <strain evidence="3 4">DSM 19436</strain>
    </source>
</reference>
<evidence type="ECO:0000313" key="3">
    <source>
        <dbReference type="EMBL" id="SHF50344.1"/>
    </source>
</evidence>
<sequence>MTETTSDAAHDQAAVPKDATKTVALVMEADLDAPIDTVWRGLTDPALVARWLLPGGMAAEQGAVFSLDGGTALGVIDCAVTESDPPRRLAYRWRTAATESQPALDTVVRFELAPRREGGTRLKIVHDGFVVAADRPVDAVAETGEEMIVLLPIAALMRRRPRRSRRPAQLMRGTMPTVMRLAA</sequence>
<dbReference type="AlphaFoldDB" id="A0A1M5C6E9"/>
<dbReference type="EMBL" id="FQUP01000002">
    <property type="protein sequence ID" value="SHF50344.1"/>
    <property type="molecule type" value="Genomic_DNA"/>
</dbReference>
<evidence type="ECO:0000313" key="4">
    <source>
        <dbReference type="Proteomes" id="UP000184485"/>
    </source>
</evidence>
<dbReference type="Proteomes" id="UP000184485">
    <property type="component" value="Unassembled WGS sequence"/>
</dbReference>
<feature type="domain" description="Activator of Hsp90 ATPase homologue 1/2-like C-terminal" evidence="2">
    <location>
        <begin position="32"/>
        <end position="132"/>
    </location>
</feature>
<evidence type="ECO:0000256" key="1">
    <source>
        <dbReference type="ARBA" id="ARBA00006817"/>
    </source>
</evidence>
<comment type="similarity">
    <text evidence="1">Belongs to the AHA1 family.</text>
</comment>